<feature type="compositionally biased region" description="Polar residues" evidence="5">
    <location>
        <begin position="255"/>
        <end position="265"/>
    </location>
</feature>
<dbReference type="InterPro" id="IPR006768">
    <property type="entry name" value="Cwf19-like_C_dom-1"/>
</dbReference>
<evidence type="ECO:0000256" key="3">
    <source>
        <dbReference type="ARBA" id="ARBA00022833"/>
    </source>
</evidence>
<dbReference type="SUPFAM" id="SSF57756">
    <property type="entry name" value="Retrovirus zinc finger-like domains"/>
    <property type="match status" value="1"/>
</dbReference>
<dbReference type="GO" id="GO:0000398">
    <property type="term" value="P:mRNA splicing, via spliceosome"/>
    <property type="evidence" value="ECO:0007669"/>
    <property type="project" value="TreeGrafter"/>
</dbReference>
<keyword evidence="3" id="KW-0862">Zinc</keyword>
<dbReference type="PANTHER" id="PTHR12072:SF4">
    <property type="entry name" value="CWF19-LIKE PROTEIN 1"/>
    <property type="match status" value="1"/>
</dbReference>
<proteinExistence type="predicted"/>
<gene>
    <name evidence="7" type="ORF">PhCBS80983_g04264</name>
</gene>
<dbReference type="InterPro" id="IPR036875">
    <property type="entry name" value="Znf_CCHC_sf"/>
</dbReference>
<dbReference type="InterPro" id="IPR025829">
    <property type="entry name" value="Zn_knuckle_CX2CX3GHX4C"/>
</dbReference>
<dbReference type="GO" id="GO:0071014">
    <property type="term" value="C:post-mRNA release spliceosomal complex"/>
    <property type="evidence" value="ECO:0007669"/>
    <property type="project" value="TreeGrafter"/>
</dbReference>
<evidence type="ECO:0000256" key="5">
    <source>
        <dbReference type="SAM" id="MobiDB-lite"/>
    </source>
</evidence>
<organism evidence="7 8">
    <name type="scientific">Powellomyces hirtus</name>
    <dbReference type="NCBI Taxonomy" id="109895"/>
    <lineage>
        <taxon>Eukaryota</taxon>
        <taxon>Fungi</taxon>
        <taxon>Fungi incertae sedis</taxon>
        <taxon>Chytridiomycota</taxon>
        <taxon>Chytridiomycota incertae sedis</taxon>
        <taxon>Chytridiomycetes</taxon>
        <taxon>Spizellomycetales</taxon>
        <taxon>Powellomycetaceae</taxon>
        <taxon>Powellomyces</taxon>
    </lineage>
</organism>
<dbReference type="SMART" id="SM00343">
    <property type="entry name" value="ZnF_C2HC"/>
    <property type="match status" value="2"/>
</dbReference>
<dbReference type="STRING" id="109895.A0A507DZJ4"/>
<dbReference type="GO" id="GO:0061632">
    <property type="term" value="F:RNA lariat debranching enzyme activator activity"/>
    <property type="evidence" value="ECO:0007669"/>
    <property type="project" value="TreeGrafter"/>
</dbReference>
<evidence type="ECO:0000256" key="1">
    <source>
        <dbReference type="ARBA" id="ARBA00022723"/>
    </source>
</evidence>
<dbReference type="EMBL" id="QEAQ01000064">
    <property type="protein sequence ID" value="TPX56822.1"/>
    <property type="molecule type" value="Genomic_DNA"/>
</dbReference>
<accession>A0A507DZJ4</accession>
<comment type="caution">
    <text evidence="7">The sequence shown here is derived from an EMBL/GenBank/DDBJ whole genome shotgun (WGS) entry which is preliminary data.</text>
</comment>
<dbReference type="InterPro" id="IPR040194">
    <property type="entry name" value="Cwf19-like"/>
</dbReference>
<dbReference type="CDD" id="cd07380">
    <property type="entry name" value="MPP_CWF19_N"/>
    <property type="match status" value="1"/>
</dbReference>
<evidence type="ECO:0000313" key="8">
    <source>
        <dbReference type="Proteomes" id="UP000318582"/>
    </source>
</evidence>
<evidence type="ECO:0000259" key="6">
    <source>
        <dbReference type="PROSITE" id="PS50158"/>
    </source>
</evidence>
<keyword evidence="8" id="KW-1185">Reference proteome</keyword>
<dbReference type="Proteomes" id="UP000318582">
    <property type="component" value="Unassembled WGS sequence"/>
</dbReference>
<protein>
    <recommendedName>
        <fullName evidence="6">CCHC-type domain-containing protein</fullName>
    </recommendedName>
</protein>
<dbReference type="PROSITE" id="PS50158">
    <property type="entry name" value="ZF_CCHC"/>
    <property type="match status" value="1"/>
</dbReference>
<keyword evidence="2 4" id="KW-0863">Zinc-finger</keyword>
<dbReference type="Pfam" id="PF04677">
    <property type="entry name" value="CwfJ_C_1"/>
    <property type="match status" value="1"/>
</dbReference>
<dbReference type="Pfam" id="PF13696">
    <property type="entry name" value="zf-CCHC_2"/>
    <property type="match status" value="2"/>
</dbReference>
<dbReference type="GO" id="GO:0008270">
    <property type="term" value="F:zinc ion binding"/>
    <property type="evidence" value="ECO:0007669"/>
    <property type="project" value="UniProtKB-KW"/>
</dbReference>
<dbReference type="InterPro" id="IPR001878">
    <property type="entry name" value="Znf_CCHC"/>
</dbReference>
<dbReference type="AlphaFoldDB" id="A0A507DZJ4"/>
<feature type="region of interest" description="Disordered" evidence="5">
    <location>
        <begin position="255"/>
        <end position="300"/>
    </location>
</feature>
<evidence type="ECO:0000313" key="7">
    <source>
        <dbReference type="EMBL" id="TPX56822.1"/>
    </source>
</evidence>
<evidence type="ECO:0000256" key="2">
    <source>
        <dbReference type="ARBA" id="ARBA00022771"/>
    </source>
</evidence>
<reference evidence="7 8" key="1">
    <citation type="journal article" date="2019" name="Sci. Rep.">
        <title>Comparative genomics of chytrid fungi reveal insights into the obligate biotrophic and pathogenic lifestyle of Synchytrium endobioticum.</title>
        <authorList>
            <person name="van de Vossenberg B.T.L.H."/>
            <person name="Warris S."/>
            <person name="Nguyen H.D.T."/>
            <person name="van Gent-Pelzer M.P.E."/>
            <person name="Joly D.L."/>
            <person name="van de Geest H.C."/>
            <person name="Bonants P.J.M."/>
            <person name="Smith D.S."/>
            <person name="Levesque C.A."/>
            <person name="van der Lee T.A.J."/>
        </authorList>
    </citation>
    <scope>NUCLEOTIDE SEQUENCE [LARGE SCALE GENOMIC DNA]</scope>
    <source>
        <strain evidence="7 8">CBS 809.83</strain>
    </source>
</reference>
<dbReference type="GO" id="GO:0003676">
    <property type="term" value="F:nucleic acid binding"/>
    <property type="evidence" value="ECO:0007669"/>
    <property type="project" value="InterPro"/>
</dbReference>
<feature type="domain" description="CCHC-type" evidence="6">
    <location>
        <begin position="308"/>
        <end position="322"/>
    </location>
</feature>
<dbReference type="Gene3D" id="4.10.60.10">
    <property type="entry name" value="Zinc finger, CCHC-type"/>
    <property type="match status" value="2"/>
</dbReference>
<evidence type="ECO:0000256" key="4">
    <source>
        <dbReference type="PROSITE-ProRule" id="PRU00047"/>
    </source>
</evidence>
<keyword evidence="1" id="KW-0479">Metal-binding</keyword>
<dbReference type="PANTHER" id="PTHR12072">
    <property type="entry name" value="CWF19, CELL CYCLE CONTROL PROTEIN"/>
    <property type="match status" value="1"/>
</dbReference>
<name>A0A507DZJ4_9FUNG</name>
<sequence>MSQPTKALVVGALNGNFKLALTKIAGINSKHGPFDLLLCIGDFFGTEDYKLADVESLVTGDIKVPIPAYIIGGRNQLPDIVRSAVDRNHGEICEQLMFLGESGLMNTIEGLKIAYLSGASEGSAQYSDATIQSLCEASNSAPHGVDILMTTEWPQGITEGSVSSTKLGDDKSGFQGAGAVAAVASSLQPRYHFACGPGLFFEREPYRNTSGAKHVTRFIGLGEFQSATKQRWFYAMNIAPLSKIDTPQLTALPPSTTSNPFTSGHINGDGSRKRPADEMSDSFFFNSTTKDNKRSAKGGRRVPPNYVCHKCTQAGHWMEDCPTKMTGAPRVPPDHYVCRLCNVPGHYINDCPQAEKSHRPSGSVDDSLRHRDVNQCWFCLSNPQLEKQLIVSVGSEVYLTLAKGGLVDWGGHMLIIPVAHQHSTRQMQMLEGEEGLTAKETMKEMEVFKGKLFDVYAARDEIMVCYELFGGGSAETLAEALQHMHLQVVPLPAALLPDIQPAFLREAEAEGLELVPEGKLPDAVSDMFCRVEIPTGDGRETKVMVFRPSAARIEEHQHMAAEAERTGRRIPRIMNLQFGRKVMASLLGNPAAVDWKRCLLPKAEEEKLAKNMRELVKLDV</sequence>